<reference evidence="1 2" key="1">
    <citation type="journal article" date="2021" name="Elife">
        <title>Chloroplast acquisition without the gene transfer in kleptoplastic sea slugs, Plakobranchus ocellatus.</title>
        <authorList>
            <person name="Maeda T."/>
            <person name="Takahashi S."/>
            <person name="Yoshida T."/>
            <person name="Shimamura S."/>
            <person name="Takaki Y."/>
            <person name="Nagai Y."/>
            <person name="Toyoda A."/>
            <person name="Suzuki Y."/>
            <person name="Arimoto A."/>
            <person name="Ishii H."/>
            <person name="Satoh N."/>
            <person name="Nishiyama T."/>
            <person name="Hasebe M."/>
            <person name="Maruyama T."/>
            <person name="Minagawa J."/>
            <person name="Obokata J."/>
            <person name="Shigenobu S."/>
        </authorList>
    </citation>
    <scope>NUCLEOTIDE SEQUENCE [LARGE SCALE GENOMIC DNA]</scope>
</reference>
<evidence type="ECO:0000313" key="2">
    <source>
        <dbReference type="Proteomes" id="UP000735302"/>
    </source>
</evidence>
<evidence type="ECO:0000313" key="1">
    <source>
        <dbReference type="EMBL" id="GFN84138.1"/>
    </source>
</evidence>
<proteinExistence type="predicted"/>
<organism evidence="1 2">
    <name type="scientific">Plakobranchus ocellatus</name>
    <dbReference type="NCBI Taxonomy" id="259542"/>
    <lineage>
        <taxon>Eukaryota</taxon>
        <taxon>Metazoa</taxon>
        <taxon>Spiralia</taxon>
        <taxon>Lophotrochozoa</taxon>
        <taxon>Mollusca</taxon>
        <taxon>Gastropoda</taxon>
        <taxon>Heterobranchia</taxon>
        <taxon>Euthyneura</taxon>
        <taxon>Panpulmonata</taxon>
        <taxon>Sacoglossa</taxon>
        <taxon>Placobranchoidea</taxon>
        <taxon>Plakobranchidae</taxon>
        <taxon>Plakobranchus</taxon>
    </lineage>
</organism>
<accession>A0AAV3YPS8</accession>
<dbReference type="EMBL" id="BLXT01001278">
    <property type="protein sequence ID" value="GFN84138.1"/>
    <property type="molecule type" value="Genomic_DNA"/>
</dbReference>
<keyword evidence="2" id="KW-1185">Reference proteome</keyword>
<gene>
    <name evidence="1" type="ORF">PoB_001064400</name>
</gene>
<protein>
    <submittedName>
        <fullName evidence="1">Uncharacterized protein</fullName>
    </submittedName>
</protein>
<dbReference type="AlphaFoldDB" id="A0AAV3YPS8"/>
<sequence length="191" mass="21221">MAPIHPLSSESVNSGLDLFSLPPTQTSLESGQFVEHFPVVALAQGAPIEFIIRGTGEEYLDLSNTFLNIRAKVVKADGKDLEEGVNAVPVNYWLHSLFSQVDITLNDTLITPSQNTYPYRAYIETVLNYGRDAKKGHLTAAMFYRDTGNHFNDDSGDNNEGLVIRRQLSSNSKLIDMCGRLHSDIAAQERY</sequence>
<comment type="caution">
    <text evidence="1">The sequence shown here is derived from an EMBL/GenBank/DDBJ whole genome shotgun (WGS) entry which is preliminary data.</text>
</comment>
<name>A0AAV3YPS8_9GAST</name>
<dbReference type="Proteomes" id="UP000735302">
    <property type="component" value="Unassembled WGS sequence"/>
</dbReference>